<reference evidence="1 2" key="1">
    <citation type="submission" date="2018-03" db="EMBL/GenBank/DDBJ databases">
        <title>Genomic Encyclopedia of Type Strains, Phase III (KMG-III): the genomes of soil and plant-associated and newly described type strains.</title>
        <authorList>
            <person name="Whitman W."/>
        </authorList>
    </citation>
    <scope>NUCLEOTIDE SEQUENCE [LARGE SCALE GENOMIC DNA]</scope>
    <source>
        <strain evidence="1 2">CGMCC 1.07653</strain>
    </source>
</reference>
<keyword evidence="2" id="KW-1185">Reference proteome</keyword>
<protein>
    <submittedName>
        <fullName evidence="1">Uncharacterized protein</fullName>
    </submittedName>
</protein>
<dbReference type="EMBL" id="PYAV01000006">
    <property type="protein sequence ID" value="PSL45784.1"/>
    <property type="molecule type" value="Genomic_DNA"/>
</dbReference>
<comment type="caution">
    <text evidence="1">The sequence shown here is derived from an EMBL/GenBank/DDBJ whole genome shotgun (WGS) entry which is preliminary data.</text>
</comment>
<dbReference type="AlphaFoldDB" id="A0A2P8HHT1"/>
<name>A0A2P8HHT1_9BACI</name>
<sequence length="69" mass="7975">MNVTFTSDGRFPEGLASANLFERKPFEHVNLQPALDPPGVAVFRFVHFYIYGSESYPMYCIIWSCLKRL</sequence>
<evidence type="ECO:0000313" key="2">
    <source>
        <dbReference type="Proteomes" id="UP000242310"/>
    </source>
</evidence>
<organism evidence="1 2">
    <name type="scientific">Salsuginibacillus halophilus</name>
    <dbReference type="NCBI Taxonomy" id="517424"/>
    <lineage>
        <taxon>Bacteria</taxon>
        <taxon>Bacillati</taxon>
        <taxon>Bacillota</taxon>
        <taxon>Bacilli</taxon>
        <taxon>Bacillales</taxon>
        <taxon>Bacillaceae</taxon>
        <taxon>Salsuginibacillus</taxon>
    </lineage>
</organism>
<accession>A0A2P8HHT1</accession>
<dbReference type="Proteomes" id="UP000242310">
    <property type="component" value="Unassembled WGS sequence"/>
</dbReference>
<proteinExistence type="predicted"/>
<evidence type="ECO:0000313" key="1">
    <source>
        <dbReference type="EMBL" id="PSL45784.1"/>
    </source>
</evidence>
<gene>
    <name evidence="1" type="ORF">B0H94_10639</name>
</gene>